<organism evidence="19">
    <name type="scientific">Ophiotreta sp</name>
    <dbReference type="NCBI Taxonomy" id="3135526"/>
    <lineage>
        <taxon>Eukaryota</taxon>
        <taxon>Metazoa</taxon>
        <taxon>Echinodermata</taxon>
        <taxon>Eleutherozoa</taxon>
        <taxon>Asterozoa</taxon>
        <taxon>Ophiuroidea</taxon>
        <taxon>Myophiuroidea</taxon>
        <taxon>Metophiurida</taxon>
        <taxon>Ophintegrida</taxon>
        <taxon>Amphilepidida</taxon>
        <taxon>Ophiurina</taxon>
        <taxon>Ophiacanthidae</taxon>
        <taxon>Ophiotreta</taxon>
    </lineage>
</organism>
<dbReference type="AlphaFoldDB" id="A0AAU6PX77"/>
<evidence type="ECO:0000256" key="13">
    <source>
        <dbReference type="ARBA" id="ARBA00023075"/>
    </source>
</evidence>
<evidence type="ECO:0000256" key="6">
    <source>
        <dbReference type="ARBA" id="ARBA00022660"/>
    </source>
</evidence>
<dbReference type="EC" id="7.1.1.2" evidence="3 17"/>
<evidence type="ECO:0000256" key="17">
    <source>
        <dbReference type="RuleBase" id="RU003403"/>
    </source>
</evidence>
<keyword evidence="13 17" id="KW-0830">Ubiquinone</keyword>
<evidence type="ECO:0000256" key="4">
    <source>
        <dbReference type="ARBA" id="ARBA00021008"/>
    </source>
</evidence>
<keyword evidence="12 17" id="KW-0520">NAD</keyword>
<evidence type="ECO:0000256" key="12">
    <source>
        <dbReference type="ARBA" id="ARBA00023027"/>
    </source>
</evidence>
<sequence length="349" mass="38841">MITIVYVLSLILAIFSLYFSTNWLILWFLVELGTLSLVVLLSESATPRGVESTTKYFVTQGVASVLLLFGIILNSILGGSLSLFSVYSLVPYYIILSSILIKLAVFPNPFWIIDVLSGVSLSRGIFVVLFSKLIPVYLYYLIGGPFSIVLIVVGLSSIIFGSILGINQTSVRKIVALSSISHMGWVVLSFPLLSGNLCLFIFLSYIMMVVPLLWISSSISLDHLIKGKNVYHNWGNVNIVCICLLSLGGLPPLLGFFYKWVMFIALVNSEQYLTIVFLVFLSLFSLFFYLQICHSLISIYWPEIKIMSFGTIGYIGSSFNLLNLCVIVYCILIVILGIWCIGILSGTWF</sequence>
<dbReference type="Pfam" id="PF00361">
    <property type="entry name" value="Proton_antipo_M"/>
    <property type="match status" value="1"/>
</dbReference>
<dbReference type="InterPro" id="IPR050175">
    <property type="entry name" value="Complex_I_Subunit_2"/>
</dbReference>
<dbReference type="GO" id="GO:0005743">
    <property type="term" value="C:mitochondrial inner membrane"/>
    <property type="evidence" value="ECO:0007669"/>
    <property type="project" value="UniProtKB-SubCell"/>
</dbReference>
<evidence type="ECO:0000256" key="7">
    <source>
        <dbReference type="ARBA" id="ARBA00022692"/>
    </source>
</evidence>
<comment type="function">
    <text evidence="17">Core subunit of the mitochondrial membrane respiratory chain NADH dehydrogenase (Complex I) which catalyzes electron transfer from NADH through the respiratory chain, using ubiquinone as an electron acceptor. Essential for the catalytic activity and assembly of complex I.</text>
</comment>
<evidence type="ECO:0000256" key="9">
    <source>
        <dbReference type="ARBA" id="ARBA00022967"/>
    </source>
</evidence>
<feature type="transmembrane region" description="Helical" evidence="17">
    <location>
        <begin position="237"/>
        <end position="260"/>
    </location>
</feature>
<comment type="similarity">
    <text evidence="2 17">Belongs to the complex I subunit 2 family.</text>
</comment>
<feature type="transmembrane region" description="Helical" evidence="17">
    <location>
        <begin position="272"/>
        <end position="301"/>
    </location>
</feature>
<evidence type="ECO:0000256" key="14">
    <source>
        <dbReference type="ARBA" id="ARBA00023128"/>
    </source>
</evidence>
<feature type="transmembrane region" description="Helical" evidence="17">
    <location>
        <begin position="92"/>
        <end position="113"/>
    </location>
</feature>
<keyword evidence="9 17" id="KW-1278">Translocase</keyword>
<feature type="transmembrane region" description="Helical" evidence="17">
    <location>
        <begin position="199"/>
        <end position="216"/>
    </location>
</feature>
<dbReference type="InterPro" id="IPR001750">
    <property type="entry name" value="ND/Mrp_TM"/>
</dbReference>
<feature type="domain" description="NADH:quinone oxidoreductase/Mrp antiporter transmembrane" evidence="18">
    <location>
        <begin position="20"/>
        <end position="285"/>
    </location>
</feature>
<keyword evidence="8 17" id="KW-0999">Mitochondrion inner membrane</keyword>
<accession>A0AAU6PX77</accession>
<evidence type="ECO:0000256" key="1">
    <source>
        <dbReference type="ARBA" id="ARBA00004448"/>
    </source>
</evidence>
<evidence type="ECO:0000256" key="3">
    <source>
        <dbReference type="ARBA" id="ARBA00012944"/>
    </source>
</evidence>
<dbReference type="EMBL" id="ON758347">
    <property type="protein sequence ID" value="WYA87176.1"/>
    <property type="molecule type" value="Genomic_DNA"/>
</dbReference>
<gene>
    <name evidence="19" type="primary">nad2</name>
</gene>
<keyword evidence="10 17" id="KW-0249">Electron transport</keyword>
<dbReference type="GO" id="GO:0006120">
    <property type="term" value="P:mitochondrial electron transport, NADH to ubiquinone"/>
    <property type="evidence" value="ECO:0007669"/>
    <property type="project" value="InterPro"/>
</dbReference>
<protein>
    <recommendedName>
        <fullName evidence="4 17">NADH-ubiquinone oxidoreductase chain 2</fullName>
        <ecNumber evidence="3 17">7.1.1.2</ecNumber>
    </recommendedName>
</protein>
<evidence type="ECO:0000256" key="16">
    <source>
        <dbReference type="ARBA" id="ARBA00049551"/>
    </source>
</evidence>
<evidence type="ECO:0000256" key="8">
    <source>
        <dbReference type="ARBA" id="ARBA00022792"/>
    </source>
</evidence>
<proteinExistence type="inferred from homology"/>
<name>A0AAU6PX77_9ECHI</name>
<keyword evidence="11 17" id="KW-1133">Transmembrane helix</keyword>
<dbReference type="PANTHER" id="PTHR46552:SF1">
    <property type="entry name" value="NADH-UBIQUINONE OXIDOREDUCTASE CHAIN 2"/>
    <property type="match status" value="1"/>
</dbReference>
<evidence type="ECO:0000256" key="10">
    <source>
        <dbReference type="ARBA" id="ARBA00022982"/>
    </source>
</evidence>
<evidence type="ECO:0000256" key="5">
    <source>
        <dbReference type="ARBA" id="ARBA00022448"/>
    </source>
</evidence>
<keyword evidence="5" id="KW-0813">Transport</keyword>
<comment type="subcellular location">
    <subcellularLocation>
        <location evidence="1 17">Mitochondrion inner membrane</location>
        <topology evidence="1 17">Multi-pass membrane protein</topology>
    </subcellularLocation>
</comment>
<keyword evidence="15 17" id="KW-0472">Membrane</keyword>
<evidence type="ECO:0000259" key="18">
    <source>
        <dbReference type="Pfam" id="PF00361"/>
    </source>
</evidence>
<keyword evidence="7 17" id="KW-0812">Transmembrane</keyword>
<dbReference type="GO" id="GO:0008137">
    <property type="term" value="F:NADH dehydrogenase (ubiquinone) activity"/>
    <property type="evidence" value="ECO:0007669"/>
    <property type="project" value="UniProtKB-EC"/>
</dbReference>
<evidence type="ECO:0000256" key="15">
    <source>
        <dbReference type="ARBA" id="ARBA00023136"/>
    </source>
</evidence>
<feature type="transmembrane region" description="Helical" evidence="17">
    <location>
        <begin position="148"/>
        <end position="167"/>
    </location>
</feature>
<keyword evidence="6 17" id="KW-0679">Respiratory chain</keyword>
<dbReference type="InterPro" id="IPR003917">
    <property type="entry name" value="NADH_UbQ_OxRdtase_chain2"/>
</dbReference>
<dbReference type="PRINTS" id="PR01436">
    <property type="entry name" value="NADHDHGNASE2"/>
</dbReference>
<feature type="transmembrane region" description="Helical" evidence="17">
    <location>
        <begin position="65"/>
        <end position="86"/>
    </location>
</feature>
<keyword evidence="14 17" id="KW-0496">Mitochondrion</keyword>
<evidence type="ECO:0000256" key="2">
    <source>
        <dbReference type="ARBA" id="ARBA00007012"/>
    </source>
</evidence>
<feature type="transmembrane region" description="Helical" evidence="17">
    <location>
        <begin position="6"/>
        <end position="30"/>
    </location>
</feature>
<comment type="catalytic activity">
    <reaction evidence="16 17">
        <text>a ubiquinone + NADH + 5 H(+)(in) = a ubiquinol + NAD(+) + 4 H(+)(out)</text>
        <dbReference type="Rhea" id="RHEA:29091"/>
        <dbReference type="Rhea" id="RHEA-COMP:9565"/>
        <dbReference type="Rhea" id="RHEA-COMP:9566"/>
        <dbReference type="ChEBI" id="CHEBI:15378"/>
        <dbReference type="ChEBI" id="CHEBI:16389"/>
        <dbReference type="ChEBI" id="CHEBI:17976"/>
        <dbReference type="ChEBI" id="CHEBI:57540"/>
        <dbReference type="ChEBI" id="CHEBI:57945"/>
        <dbReference type="EC" id="7.1.1.2"/>
    </reaction>
</comment>
<evidence type="ECO:0000313" key="19">
    <source>
        <dbReference type="EMBL" id="WYA87176.1"/>
    </source>
</evidence>
<dbReference type="PANTHER" id="PTHR46552">
    <property type="entry name" value="NADH-UBIQUINONE OXIDOREDUCTASE CHAIN 2"/>
    <property type="match status" value="1"/>
</dbReference>
<evidence type="ECO:0000256" key="11">
    <source>
        <dbReference type="ARBA" id="ARBA00022989"/>
    </source>
</evidence>
<reference evidence="19" key="1">
    <citation type="submission" date="2022-06" db="EMBL/GenBank/DDBJ databases">
        <authorList>
            <person name="Shi W."/>
            <person name="Mo J."/>
        </authorList>
    </citation>
    <scope>NUCLEOTIDE SEQUENCE</scope>
</reference>
<geneLocation type="mitochondrion" evidence="19"/>
<feature type="transmembrane region" description="Helical" evidence="17">
    <location>
        <begin position="321"/>
        <end position="344"/>
    </location>
</feature>